<keyword evidence="10" id="KW-1185">Reference proteome</keyword>
<evidence type="ECO:0000256" key="4">
    <source>
        <dbReference type="ARBA" id="ARBA00022741"/>
    </source>
</evidence>
<sequence>MQRVLNGRYVLLEEVARGGMGAIWRATDRLIEREVAVKLIPLSADDADLRLLVAEARAVGAVSSPYVAAVFDCGRDAYDGYVVMELVRGRSLEQLLTEEQLPDLRRVLMWTDQICAGLEAAHACGVVHRDIKPANVMITPDDQVKIVDFGIARNVGQVHTRGAALVATDGSGPAFGTPSYIAPEQINSEPADARTDLYSLGCLLFQLLTGDTPFGRGSLVELIMHHVRTPPPTLAQRGRALPQEWEDLVADLLAKDRRYRPADADEVRRRLTRIAAGMNDVAPADVLTRPVPLPAPTLRETLLARRAGLAEGVPWFQWVENRPAPTSDDHRGTCCDPLRPLGYTCDPASNRTIGDRSRIVGRAPDGTGFVAVGRGLVAFRRGQPTEKVVDAIAATAITAAMRWNGVAEGCLALQPVRGLAMTRYASAGWGLSCLWSIHDLPESGAADTDWPWLLGRPFHHHHLYTPPRVPARSVAGGIGMALSLLNAVAAVNDAGLPGIAATPTTILPGPERDEFRLLGLPVAAEDLPREAFDDVDYTIHPLMGCWGRGEDILRGPNPTAPTNRRVWDFIARETANTLLLHQVGALLYLWLEAPTVAELPRKGIDGWSLGWRPKRLTHGPAALSNLITALTHPDPHNRPTPEEARTALRQMQ</sequence>
<comment type="caution">
    <text evidence="9">The sequence shown here is derived from an EMBL/GenBank/DDBJ whole genome shotgun (WGS) entry which is preliminary data.</text>
</comment>
<keyword evidence="2" id="KW-0723">Serine/threonine-protein kinase</keyword>
<evidence type="ECO:0000259" key="8">
    <source>
        <dbReference type="PROSITE" id="PS50011"/>
    </source>
</evidence>
<dbReference type="InterPro" id="IPR011009">
    <property type="entry name" value="Kinase-like_dom_sf"/>
</dbReference>
<keyword evidence="3" id="KW-0808">Transferase</keyword>
<dbReference type="InterPro" id="IPR008271">
    <property type="entry name" value="Ser/Thr_kinase_AS"/>
</dbReference>
<feature type="region of interest" description="Disordered" evidence="7">
    <location>
        <begin position="630"/>
        <end position="652"/>
    </location>
</feature>
<dbReference type="PROSITE" id="PS50011">
    <property type="entry name" value="PROTEIN_KINASE_DOM"/>
    <property type="match status" value="1"/>
</dbReference>
<dbReference type="Gene3D" id="1.10.510.10">
    <property type="entry name" value="Transferase(Phosphotransferase) domain 1"/>
    <property type="match status" value="1"/>
</dbReference>
<feature type="compositionally biased region" description="Basic and acidic residues" evidence="7">
    <location>
        <begin position="633"/>
        <end position="646"/>
    </location>
</feature>
<keyword evidence="4" id="KW-0547">Nucleotide-binding</keyword>
<keyword evidence="6" id="KW-0067">ATP-binding</keyword>
<evidence type="ECO:0000256" key="7">
    <source>
        <dbReference type="SAM" id="MobiDB-lite"/>
    </source>
</evidence>
<evidence type="ECO:0000313" key="10">
    <source>
        <dbReference type="Proteomes" id="UP001500466"/>
    </source>
</evidence>
<dbReference type="PANTHER" id="PTHR43289">
    <property type="entry name" value="MITOGEN-ACTIVATED PROTEIN KINASE KINASE KINASE 20-RELATED"/>
    <property type="match status" value="1"/>
</dbReference>
<accession>A0ABP9H4Y3</accession>
<evidence type="ECO:0000256" key="2">
    <source>
        <dbReference type="ARBA" id="ARBA00022527"/>
    </source>
</evidence>
<name>A0ABP9H4Y3_9ACTN</name>
<evidence type="ECO:0000313" key="9">
    <source>
        <dbReference type="EMBL" id="GAA4961849.1"/>
    </source>
</evidence>
<evidence type="ECO:0000256" key="6">
    <source>
        <dbReference type="ARBA" id="ARBA00022840"/>
    </source>
</evidence>
<evidence type="ECO:0000256" key="3">
    <source>
        <dbReference type="ARBA" id="ARBA00022679"/>
    </source>
</evidence>
<dbReference type="PROSITE" id="PS00108">
    <property type="entry name" value="PROTEIN_KINASE_ST"/>
    <property type="match status" value="1"/>
</dbReference>
<dbReference type="InterPro" id="IPR000719">
    <property type="entry name" value="Prot_kinase_dom"/>
</dbReference>
<gene>
    <name evidence="9" type="ORF">GCM10023205_26760</name>
</gene>
<keyword evidence="5" id="KW-0418">Kinase</keyword>
<dbReference type="Pfam" id="PF00069">
    <property type="entry name" value="Pkinase"/>
    <property type="match status" value="1"/>
</dbReference>
<protein>
    <recommendedName>
        <fullName evidence="1">non-specific serine/threonine protein kinase</fullName>
        <ecNumber evidence="1">2.7.11.1</ecNumber>
    </recommendedName>
</protein>
<dbReference type="EC" id="2.7.11.1" evidence="1"/>
<feature type="domain" description="Protein kinase" evidence="8">
    <location>
        <begin position="9"/>
        <end position="272"/>
    </location>
</feature>
<proteinExistence type="predicted"/>
<evidence type="ECO:0000256" key="1">
    <source>
        <dbReference type="ARBA" id="ARBA00012513"/>
    </source>
</evidence>
<evidence type="ECO:0000256" key="5">
    <source>
        <dbReference type="ARBA" id="ARBA00022777"/>
    </source>
</evidence>
<dbReference type="Proteomes" id="UP001500466">
    <property type="component" value="Unassembled WGS sequence"/>
</dbReference>
<dbReference type="PANTHER" id="PTHR43289:SF6">
    <property type="entry name" value="SERINE_THREONINE-PROTEIN KINASE NEKL-3"/>
    <property type="match status" value="1"/>
</dbReference>
<dbReference type="EMBL" id="BAABHS010000008">
    <property type="protein sequence ID" value="GAA4961849.1"/>
    <property type="molecule type" value="Genomic_DNA"/>
</dbReference>
<dbReference type="SMART" id="SM00220">
    <property type="entry name" value="S_TKc"/>
    <property type="match status" value="1"/>
</dbReference>
<reference evidence="10" key="1">
    <citation type="journal article" date="2019" name="Int. J. Syst. Evol. Microbiol.">
        <title>The Global Catalogue of Microorganisms (GCM) 10K type strain sequencing project: providing services to taxonomists for standard genome sequencing and annotation.</title>
        <authorList>
            <consortium name="The Broad Institute Genomics Platform"/>
            <consortium name="The Broad Institute Genome Sequencing Center for Infectious Disease"/>
            <person name="Wu L."/>
            <person name="Ma J."/>
        </authorList>
    </citation>
    <scope>NUCLEOTIDE SEQUENCE [LARGE SCALE GENOMIC DNA]</scope>
    <source>
        <strain evidence="10">JCM 17986</strain>
    </source>
</reference>
<dbReference type="Gene3D" id="3.30.200.20">
    <property type="entry name" value="Phosphorylase Kinase, domain 1"/>
    <property type="match status" value="1"/>
</dbReference>
<dbReference type="CDD" id="cd14014">
    <property type="entry name" value="STKc_PknB_like"/>
    <property type="match status" value="1"/>
</dbReference>
<dbReference type="SUPFAM" id="SSF56112">
    <property type="entry name" value="Protein kinase-like (PK-like)"/>
    <property type="match status" value="1"/>
</dbReference>
<organism evidence="9 10">
    <name type="scientific">Yinghuangia aomiensis</name>
    <dbReference type="NCBI Taxonomy" id="676205"/>
    <lineage>
        <taxon>Bacteria</taxon>
        <taxon>Bacillati</taxon>
        <taxon>Actinomycetota</taxon>
        <taxon>Actinomycetes</taxon>
        <taxon>Kitasatosporales</taxon>
        <taxon>Streptomycetaceae</taxon>
        <taxon>Yinghuangia</taxon>
    </lineage>
</organism>